<dbReference type="PANTHER" id="PTHR45768:SF16">
    <property type="entry name" value="E3 UBIQUITIN-PROTEIN LIGASE ATL4"/>
    <property type="match status" value="1"/>
</dbReference>
<dbReference type="EMBL" id="LR746281">
    <property type="protein sequence ID" value="CAA7411043.1"/>
    <property type="molecule type" value="Genomic_DNA"/>
</dbReference>
<dbReference type="AlphaFoldDB" id="A0A7I8LLT6"/>
<feature type="compositionally biased region" description="Pro residues" evidence="13">
    <location>
        <begin position="176"/>
        <end position="190"/>
    </location>
</feature>
<dbReference type="PROSITE" id="PS50089">
    <property type="entry name" value="ZF_RING_2"/>
    <property type="match status" value="1"/>
</dbReference>
<keyword evidence="5" id="KW-0479">Metal-binding</keyword>
<evidence type="ECO:0000256" key="10">
    <source>
        <dbReference type="ARBA" id="ARBA00023136"/>
    </source>
</evidence>
<evidence type="ECO:0000256" key="4">
    <source>
        <dbReference type="ARBA" id="ARBA00022692"/>
    </source>
</evidence>
<dbReference type="Proteomes" id="UP000663760">
    <property type="component" value="Chromosome 18"/>
</dbReference>
<evidence type="ECO:0000259" key="15">
    <source>
        <dbReference type="PROSITE" id="PS50089"/>
    </source>
</evidence>
<evidence type="ECO:0000256" key="14">
    <source>
        <dbReference type="SAM" id="Phobius"/>
    </source>
</evidence>
<comment type="subcellular location">
    <subcellularLocation>
        <location evidence="1">Membrane</location>
        <topology evidence="1">Single-pass membrane protein</topology>
    </subcellularLocation>
</comment>
<dbReference type="GO" id="GO:0016740">
    <property type="term" value="F:transferase activity"/>
    <property type="evidence" value="ECO:0007669"/>
    <property type="project" value="UniProtKB-KW"/>
</dbReference>
<dbReference type="SUPFAM" id="SSF57850">
    <property type="entry name" value="RING/U-box"/>
    <property type="match status" value="1"/>
</dbReference>
<dbReference type="Pfam" id="PF13639">
    <property type="entry name" value="zf-RING_2"/>
    <property type="match status" value="1"/>
</dbReference>
<evidence type="ECO:0000313" key="17">
    <source>
        <dbReference type="Proteomes" id="UP000663760"/>
    </source>
</evidence>
<keyword evidence="10 14" id="KW-0472">Membrane</keyword>
<name>A0A7I8LLT6_SPIIN</name>
<keyword evidence="7" id="KW-0833">Ubl conjugation pathway</keyword>
<evidence type="ECO:0000256" key="3">
    <source>
        <dbReference type="ARBA" id="ARBA00022679"/>
    </source>
</evidence>
<feature type="region of interest" description="Disordered" evidence="13">
    <location>
        <begin position="176"/>
        <end position="195"/>
    </location>
</feature>
<keyword evidence="17" id="KW-1185">Reference proteome</keyword>
<comment type="pathway">
    <text evidence="2">Protein modification; protein ubiquitination.</text>
</comment>
<keyword evidence="6 12" id="KW-0863">Zinc-finger</keyword>
<feature type="compositionally biased region" description="Basic and acidic residues" evidence="13">
    <location>
        <begin position="264"/>
        <end position="288"/>
    </location>
</feature>
<gene>
    <name evidence="16" type="ORF">SI8410_18021721</name>
</gene>
<dbReference type="GO" id="GO:0008270">
    <property type="term" value="F:zinc ion binding"/>
    <property type="evidence" value="ECO:0007669"/>
    <property type="project" value="UniProtKB-KW"/>
</dbReference>
<dbReference type="OrthoDB" id="8062037at2759"/>
<feature type="transmembrane region" description="Helical" evidence="14">
    <location>
        <begin position="20"/>
        <end position="41"/>
    </location>
</feature>
<evidence type="ECO:0000256" key="9">
    <source>
        <dbReference type="ARBA" id="ARBA00022989"/>
    </source>
</evidence>
<accession>A0A7I8LLT6</accession>
<feature type="region of interest" description="Disordered" evidence="13">
    <location>
        <begin position="72"/>
        <end position="97"/>
    </location>
</feature>
<evidence type="ECO:0000256" key="5">
    <source>
        <dbReference type="ARBA" id="ARBA00022723"/>
    </source>
</evidence>
<keyword evidence="4 14" id="KW-0812">Transmembrane</keyword>
<keyword evidence="3" id="KW-0808">Transferase</keyword>
<organism evidence="16 17">
    <name type="scientific">Spirodela intermedia</name>
    <name type="common">Intermediate duckweed</name>
    <dbReference type="NCBI Taxonomy" id="51605"/>
    <lineage>
        <taxon>Eukaryota</taxon>
        <taxon>Viridiplantae</taxon>
        <taxon>Streptophyta</taxon>
        <taxon>Embryophyta</taxon>
        <taxon>Tracheophyta</taxon>
        <taxon>Spermatophyta</taxon>
        <taxon>Magnoliopsida</taxon>
        <taxon>Liliopsida</taxon>
        <taxon>Araceae</taxon>
        <taxon>Lemnoideae</taxon>
        <taxon>Spirodela</taxon>
    </lineage>
</organism>
<dbReference type="Gene3D" id="3.30.40.10">
    <property type="entry name" value="Zinc/RING finger domain, C3HC4 (zinc finger)"/>
    <property type="match status" value="1"/>
</dbReference>
<protein>
    <recommendedName>
        <fullName evidence="15">RING-type domain-containing protein</fullName>
    </recommendedName>
</protein>
<evidence type="ECO:0000256" key="8">
    <source>
        <dbReference type="ARBA" id="ARBA00022833"/>
    </source>
</evidence>
<comment type="similarity">
    <text evidence="11">Belongs to the RING-type zinc finger family. ATL subfamily.</text>
</comment>
<proteinExistence type="inferred from homology"/>
<evidence type="ECO:0000256" key="1">
    <source>
        <dbReference type="ARBA" id="ARBA00004167"/>
    </source>
</evidence>
<sequence length="375" mass="40128">MRSAMPPPPPHGGHAMKLSLLVISGIVFVVFLASVAIHFLLRCLSRGASSSSPSPGASRQMILVHRGSSSSAVAAAETPPAPSSPTGRSHRRGRDDDDQKILIESLPLFTHRSSITVLPKLSQDCAVCLSGFRSDDQLRILPYCCHAFHSSCIDTWLGSSLSCPLCRTSILQGPLPPPPPAPPPPLPLPAPETAAATSAALATTARSDASGSIQIEIGSLSRRITVDGDAPPLQWRTLSLSSVGSSFERVTEEEMEAILAALGEESRQQNHKEEKKNLRDGAPARREEEPAEAARGGGSGGSRNWLRDHLDRMVSSASSSFSSIRFSRRSSRRHEGDAASVGGGVDLEWSHRRQAEDEAAVGAFFSSFYWWLVGE</sequence>
<dbReference type="GO" id="GO:0016567">
    <property type="term" value="P:protein ubiquitination"/>
    <property type="evidence" value="ECO:0007669"/>
    <property type="project" value="TreeGrafter"/>
</dbReference>
<dbReference type="PANTHER" id="PTHR45768">
    <property type="entry name" value="E3 UBIQUITIN-PROTEIN LIGASE RNF13-LIKE"/>
    <property type="match status" value="1"/>
</dbReference>
<evidence type="ECO:0000256" key="2">
    <source>
        <dbReference type="ARBA" id="ARBA00004906"/>
    </source>
</evidence>
<dbReference type="SMART" id="SM00184">
    <property type="entry name" value="RING"/>
    <property type="match status" value="1"/>
</dbReference>
<reference evidence="16" key="1">
    <citation type="submission" date="2020-02" db="EMBL/GenBank/DDBJ databases">
        <authorList>
            <person name="Scholz U."/>
            <person name="Mascher M."/>
            <person name="Fiebig A."/>
        </authorList>
    </citation>
    <scope>NUCLEOTIDE SEQUENCE</scope>
</reference>
<evidence type="ECO:0000256" key="12">
    <source>
        <dbReference type="PROSITE-ProRule" id="PRU00175"/>
    </source>
</evidence>
<feature type="domain" description="RING-type" evidence="15">
    <location>
        <begin position="125"/>
        <end position="167"/>
    </location>
</feature>
<evidence type="ECO:0000256" key="7">
    <source>
        <dbReference type="ARBA" id="ARBA00022786"/>
    </source>
</evidence>
<dbReference type="InterPro" id="IPR001841">
    <property type="entry name" value="Znf_RING"/>
</dbReference>
<evidence type="ECO:0000256" key="11">
    <source>
        <dbReference type="ARBA" id="ARBA00024209"/>
    </source>
</evidence>
<keyword evidence="8" id="KW-0862">Zinc</keyword>
<dbReference type="InterPro" id="IPR013083">
    <property type="entry name" value="Znf_RING/FYVE/PHD"/>
</dbReference>
<feature type="region of interest" description="Disordered" evidence="13">
    <location>
        <begin position="262"/>
        <end position="306"/>
    </location>
</feature>
<evidence type="ECO:0000256" key="6">
    <source>
        <dbReference type="ARBA" id="ARBA00022771"/>
    </source>
</evidence>
<evidence type="ECO:0000256" key="13">
    <source>
        <dbReference type="SAM" id="MobiDB-lite"/>
    </source>
</evidence>
<keyword evidence="9 14" id="KW-1133">Transmembrane helix</keyword>
<dbReference type="GO" id="GO:0016020">
    <property type="term" value="C:membrane"/>
    <property type="evidence" value="ECO:0007669"/>
    <property type="project" value="UniProtKB-SubCell"/>
</dbReference>
<evidence type="ECO:0000313" key="16">
    <source>
        <dbReference type="EMBL" id="CAA7411043.1"/>
    </source>
</evidence>